<accession>A0ABS5U751</accession>
<evidence type="ECO:0000313" key="2">
    <source>
        <dbReference type="EMBL" id="MBT1071493.1"/>
    </source>
</evidence>
<comment type="caution">
    <text evidence="2">The sequence shown here is derived from an EMBL/GenBank/DDBJ whole genome shotgun (WGS) entry which is preliminary data.</text>
</comment>
<dbReference type="Proteomes" id="UP000784128">
    <property type="component" value="Unassembled WGS sequence"/>
</dbReference>
<feature type="signal peptide" evidence="1">
    <location>
        <begin position="1"/>
        <end position="24"/>
    </location>
</feature>
<protein>
    <recommendedName>
        <fullName evidence="4">PilJ/NarX-like methyl-accepting chemotaxis transducer</fullName>
    </recommendedName>
</protein>
<evidence type="ECO:0000256" key="1">
    <source>
        <dbReference type="SAM" id="SignalP"/>
    </source>
</evidence>
<name>A0ABS5U751_9BACT</name>
<gene>
    <name evidence="2" type="ORF">KJB30_06850</name>
</gene>
<reference evidence="2 3" key="1">
    <citation type="submission" date="2021-05" db="EMBL/GenBank/DDBJ databases">
        <title>The draft genome of Geobacter chapellei DSM 13688.</title>
        <authorList>
            <person name="Xu Z."/>
            <person name="Masuda Y."/>
            <person name="Itoh H."/>
            <person name="Senoo K."/>
        </authorList>
    </citation>
    <scope>NUCLEOTIDE SEQUENCE [LARGE SCALE GENOMIC DNA]</scope>
    <source>
        <strain evidence="2 3">DSM 13688</strain>
    </source>
</reference>
<dbReference type="EMBL" id="JAHDYS010000005">
    <property type="protein sequence ID" value="MBT1071493.1"/>
    <property type="molecule type" value="Genomic_DNA"/>
</dbReference>
<evidence type="ECO:0008006" key="4">
    <source>
        <dbReference type="Google" id="ProtNLM"/>
    </source>
</evidence>
<evidence type="ECO:0000313" key="3">
    <source>
        <dbReference type="Proteomes" id="UP000784128"/>
    </source>
</evidence>
<organism evidence="2 3">
    <name type="scientific">Pelotalea chapellei</name>
    <dbReference type="NCBI Taxonomy" id="44671"/>
    <lineage>
        <taxon>Bacteria</taxon>
        <taxon>Pseudomonadati</taxon>
        <taxon>Thermodesulfobacteriota</taxon>
        <taxon>Desulfuromonadia</taxon>
        <taxon>Geobacterales</taxon>
        <taxon>Geobacteraceae</taxon>
        <taxon>Pelotalea</taxon>
    </lineage>
</organism>
<feature type="chain" id="PRO_5045875641" description="PilJ/NarX-like methyl-accepting chemotaxis transducer" evidence="1">
    <location>
        <begin position="25"/>
        <end position="300"/>
    </location>
</feature>
<keyword evidence="1" id="KW-0732">Signal</keyword>
<proteinExistence type="predicted"/>
<sequence length="300" mass="33098">MTGPFRSLTVAMLITLASAVHVSAQTEQDSCGPVTPMEEQLLKLQFDNEALTLQIKQLELDKKVPAERLHQKKIRRLKDIAADVKMQRQTTSDFEGFVKWMSLHLAGYNRYIQAGSYAAVAARMLPIPYAGQASIFTKFIAQFTVALNSASVSLTNYLNSSQKFVAMADAIDTSKPVDDKAVAQAALFADRQLLKDMQDAQAKLATVSDLSSGALSFLESLNHYVGGTDEYWNKAKGIFKNNVDPKEKSFISDNISTLKTQADRFNGRLKTFAELGQKETASVKALAVYDELVQDVSLLK</sequence>
<keyword evidence="3" id="KW-1185">Reference proteome</keyword>
<dbReference type="RefSeq" id="WP_214297264.1">
    <property type="nucleotide sequence ID" value="NZ_JAHDYS010000005.1"/>
</dbReference>